<dbReference type="InterPro" id="IPR014048">
    <property type="entry name" value="MethylDNA_cys_MeTrfase_DNA-bd"/>
</dbReference>
<dbReference type="InterPro" id="IPR001497">
    <property type="entry name" value="MethylDNA_cys_MeTrfase_AS"/>
</dbReference>
<organism evidence="12 13">
    <name type="scientific">Microlunatus parietis</name>
    <dbReference type="NCBI Taxonomy" id="682979"/>
    <lineage>
        <taxon>Bacteria</taxon>
        <taxon>Bacillati</taxon>
        <taxon>Actinomycetota</taxon>
        <taxon>Actinomycetes</taxon>
        <taxon>Propionibacteriales</taxon>
        <taxon>Propionibacteriaceae</taxon>
        <taxon>Microlunatus</taxon>
    </lineage>
</organism>
<dbReference type="InterPro" id="IPR036631">
    <property type="entry name" value="MGMT_N_sf"/>
</dbReference>
<dbReference type="EMBL" id="JACCBU010000001">
    <property type="protein sequence ID" value="NYE70252.1"/>
    <property type="molecule type" value="Genomic_DNA"/>
</dbReference>
<comment type="subcellular location">
    <subcellularLocation>
        <location evidence="9">Cytoplasm</location>
    </subcellularLocation>
</comment>
<evidence type="ECO:0000256" key="2">
    <source>
        <dbReference type="ARBA" id="ARBA00008711"/>
    </source>
</evidence>
<gene>
    <name evidence="12" type="ORF">BKA15_001581</name>
</gene>
<evidence type="ECO:0000256" key="1">
    <source>
        <dbReference type="ARBA" id="ARBA00001286"/>
    </source>
</evidence>
<dbReference type="Proteomes" id="UP000569914">
    <property type="component" value="Unassembled WGS sequence"/>
</dbReference>
<dbReference type="SUPFAM" id="SSF53155">
    <property type="entry name" value="Methylated DNA-protein cysteine methyltransferase domain"/>
    <property type="match status" value="1"/>
</dbReference>
<accession>A0A7Y9I4R5</accession>
<keyword evidence="4 9" id="KW-0489">Methyltransferase</keyword>
<dbReference type="Pfam" id="PF01035">
    <property type="entry name" value="DNA_binding_1"/>
    <property type="match status" value="1"/>
</dbReference>
<comment type="catalytic activity">
    <reaction evidence="1 9">
        <text>a 4-O-methyl-thymidine in DNA + L-cysteinyl-[protein] = a thymidine in DNA + S-methyl-L-cysteinyl-[protein]</text>
        <dbReference type="Rhea" id="RHEA:53428"/>
        <dbReference type="Rhea" id="RHEA-COMP:10131"/>
        <dbReference type="Rhea" id="RHEA-COMP:10132"/>
        <dbReference type="Rhea" id="RHEA-COMP:13555"/>
        <dbReference type="Rhea" id="RHEA-COMP:13556"/>
        <dbReference type="ChEBI" id="CHEBI:29950"/>
        <dbReference type="ChEBI" id="CHEBI:82612"/>
        <dbReference type="ChEBI" id="CHEBI:137386"/>
        <dbReference type="ChEBI" id="CHEBI:137387"/>
        <dbReference type="EC" id="2.1.1.63"/>
    </reaction>
</comment>
<comment type="catalytic activity">
    <reaction evidence="8 9">
        <text>a 6-O-methyl-2'-deoxyguanosine in DNA + L-cysteinyl-[protein] = S-methyl-L-cysteinyl-[protein] + a 2'-deoxyguanosine in DNA</text>
        <dbReference type="Rhea" id="RHEA:24000"/>
        <dbReference type="Rhea" id="RHEA-COMP:10131"/>
        <dbReference type="Rhea" id="RHEA-COMP:10132"/>
        <dbReference type="Rhea" id="RHEA-COMP:11367"/>
        <dbReference type="Rhea" id="RHEA-COMP:11368"/>
        <dbReference type="ChEBI" id="CHEBI:29950"/>
        <dbReference type="ChEBI" id="CHEBI:82612"/>
        <dbReference type="ChEBI" id="CHEBI:85445"/>
        <dbReference type="ChEBI" id="CHEBI:85448"/>
        <dbReference type="EC" id="2.1.1.63"/>
    </reaction>
</comment>
<dbReference type="InterPro" id="IPR008332">
    <property type="entry name" value="MethylG_MeTrfase_N"/>
</dbReference>
<feature type="domain" description="Methylguanine DNA methyltransferase ribonuclease-like" evidence="11">
    <location>
        <begin position="11"/>
        <end position="76"/>
    </location>
</feature>
<evidence type="ECO:0000256" key="9">
    <source>
        <dbReference type="HAMAP-Rule" id="MF_00772"/>
    </source>
</evidence>
<feature type="domain" description="Methylated-DNA-[protein]-cysteine S-methyltransferase DNA binding" evidence="10">
    <location>
        <begin position="80"/>
        <end position="160"/>
    </location>
</feature>
<dbReference type="InterPro" id="IPR036388">
    <property type="entry name" value="WH-like_DNA-bd_sf"/>
</dbReference>
<dbReference type="Pfam" id="PF02870">
    <property type="entry name" value="Methyltransf_1N"/>
    <property type="match status" value="1"/>
</dbReference>
<evidence type="ECO:0000259" key="10">
    <source>
        <dbReference type="Pfam" id="PF01035"/>
    </source>
</evidence>
<evidence type="ECO:0000313" key="12">
    <source>
        <dbReference type="EMBL" id="NYE70252.1"/>
    </source>
</evidence>
<dbReference type="PROSITE" id="PS00374">
    <property type="entry name" value="MGMT"/>
    <property type="match status" value="1"/>
</dbReference>
<feature type="active site" description="Nucleophile; methyl group acceptor" evidence="9">
    <location>
        <position position="132"/>
    </location>
</feature>
<dbReference type="GO" id="GO:0006307">
    <property type="term" value="P:DNA alkylation repair"/>
    <property type="evidence" value="ECO:0007669"/>
    <property type="project" value="UniProtKB-UniRule"/>
</dbReference>
<dbReference type="NCBIfam" id="TIGR00589">
    <property type="entry name" value="ogt"/>
    <property type="match status" value="1"/>
</dbReference>
<keyword evidence="3 9" id="KW-0963">Cytoplasm</keyword>
<dbReference type="InterPro" id="IPR023546">
    <property type="entry name" value="MGMT"/>
</dbReference>
<evidence type="ECO:0000259" key="11">
    <source>
        <dbReference type="Pfam" id="PF02870"/>
    </source>
</evidence>
<dbReference type="EC" id="2.1.1.63" evidence="9"/>
<keyword evidence="5 9" id="KW-0808">Transferase</keyword>
<evidence type="ECO:0000256" key="6">
    <source>
        <dbReference type="ARBA" id="ARBA00022763"/>
    </source>
</evidence>
<dbReference type="SUPFAM" id="SSF46767">
    <property type="entry name" value="Methylated DNA-protein cysteine methyltransferase, C-terminal domain"/>
    <property type="match status" value="1"/>
</dbReference>
<evidence type="ECO:0000256" key="7">
    <source>
        <dbReference type="ARBA" id="ARBA00023204"/>
    </source>
</evidence>
<dbReference type="AlphaFoldDB" id="A0A7Y9I4R5"/>
<dbReference type="Gene3D" id="1.10.10.10">
    <property type="entry name" value="Winged helix-like DNA-binding domain superfamily/Winged helix DNA-binding domain"/>
    <property type="match status" value="1"/>
</dbReference>
<proteinExistence type="inferred from homology"/>
<reference evidence="12 13" key="1">
    <citation type="submission" date="2020-07" db="EMBL/GenBank/DDBJ databases">
        <title>Sequencing the genomes of 1000 actinobacteria strains.</title>
        <authorList>
            <person name="Klenk H.-P."/>
        </authorList>
    </citation>
    <scope>NUCLEOTIDE SEQUENCE [LARGE SCALE GENOMIC DNA]</scope>
    <source>
        <strain evidence="12 13">DSM 22083</strain>
    </source>
</reference>
<protein>
    <recommendedName>
        <fullName evidence="9">Methylated-DNA--protein-cysteine methyltransferase</fullName>
        <ecNumber evidence="9">2.1.1.63</ecNumber>
    </recommendedName>
    <alternativeName>
        <fullName evidence="9">6-O-methylguanine-DNA methyltransferase</fullName>
        <shortName evidence="9">MGMT</shortName>
    </alternativeName>
    <alternativeName>
        <fullName evidence="9">O-6-methylguanine-DNA-alkyltransferase</fullName>
    </alternativeName>
</protein>
<evidence type="ECO:0000256" key="4">
    <source>
        <dbReference type="ARBA" id="ARBA00022603"/>
    </source>
</evidence>
<comment type="caution">
    <text evidence="12">The sequence shown here is derived from an EMBL/GenBank/DDBJ whole genome shotgun (WGS) entry which is preliminary data.</text>
</comment>
<comment type="miscellaneous">
    <text evidence="9">This enzyme catalyzes only one turnover and therefore is not strictly catalytic. According to one definition, an enzyme is a biocatalyst that acts repeatedly and over many reaction cycles.</text>
</comment>
<dbReference type="PANTHER" id="PTHR10815">
    <property type="entry name" value="METHYLATED-DNA--PROTEIN-CYSTEINE METHYLTRANSFERASE"/>
    <property type="match status" value="1"/>
</dbReference>
<evidence type="ECO:0000256" key="3">
    <source>
        <dbReference type="ARBA" id="ARBA00022490"/>
    </source>
</evidence>
<dbReference type="HAMAP" id="MF_00772">
    <property type="entry name" value="OGT"/>
    <property type="match status" value="1"/>
</dbReference>
<comment type="similarity">
    <text evidence="2 9">Belongs to the MGMT family.</text>
</comment>
<comment type="function">
    <text evidence="9">Involved in the cellular defense against the biological effects of O6-methylguanine (O6-MeG) and O4-methylthymine (O4-MeT) in DNA. Repairs the methylated nucleobase in DNA by stoichiometrically transferring the methyl group to a cysteine residue in the enzyme. This is a suicide reaction: the enzyme is irreversibly inactivated.</text>
</comment>
<evidence type="ECO:0000313" key="13">
    <source>
        <dbReference type="Proteomes" id="UP000569914"/>
    </source>
</evidence>
<dbReference type="PANTHER" id="PTHR10815:SF5">
    <property type="entry name" value="METHYLATED-DNA--PROTEIN-CYSTEINE METHYLTRANSFERASE"/>
    <property type="match status" value="1"/>
</dbReference>
<evidence type="ECO:0000256" key="8">
    <source>
        <dbReference type="ARBA" id="ARBA00049348"/>
    </source>
</evidence>
<dbReference type="FunFam" id="1.10.10.10:FF:000214">
    <property type="entry name" value="Methylated-DNA--protein-cysteine methyltransferase"/>
    <property type="match status" value="1"/>
</dbReference>
<dbReference type="CDD" id="cd06445">
    <property type="entry name" value="ATase"/>
    <property type="match status" value="1"/>
</dbReference>
<sequence>MTTPEPPRALVIDSPVGPLRLEADHGALTGIRFDAEIPPPTDRPAPDSDPVLAAAAAQLAEYFEGRRTDFELPLRPSGSPFQLQVWAELCRIGYGETISYGELALRIGRTPAASRAVGLANGANPIPVVVPCHRVIGGNGTLVGYGGGLDRKKVLLRLEAEHAVTAQDRLL</sequence>
<keyword evidence="13" id="KW-1185">Reference proteome</keyword>
<evidence type="ECO:0000256" key="5">
    <source>
        <dbReference type="ARBA" id="ARBA00022679"/>
    </source>
</evidence>
<dbReference type="GO" id="GO:0003908">
    <property type="term" value="F:methylated-DNA-[protein]-cysteine S-methyltransferase activity"/>
    <property type="evidence" value="ECO:0007669"/>
    <property type="project" value="UniProtKB-UniRule"/>
</dbReference>
<keyword evidence="6 9" id="KW-0227">DNA damage</keyword>
<name>A0A7Y9I4R5_9ACTN</name>
<dbReference type="GO" id="GO:0032259">
    <property type="term" value="P:methylation"/>
    <property type="evidence" value="ECO:0007669"/>
    <property type="project" value="UniProtKB-KW"/>
</dbReference>
<dbReference type="InterPro" id="IPR036217">
    <property type="entry name" value="MethylDNA_cys_MeTrfase_DNAb"/>
</dbReference>
<keyword evidence="7 9" id="KW-0234">DNA repair</keyword>
<dbReference type="Gene3D" id="3.30.160.70">
    <property type="entry name" value="Methylated DNA-protein cysteine methyltransferase domain"/>
    <property type="match status" value="1"/>
</dbReference>
<dbReference type="GO" id="GO:0005737">
    <property type="term" value="C:cytoplasm"/>
    <property type="evidence" value="ECO:0007669"/>
    <property type="project" value="UniProtKB-SubCell"/>
</dbReference>
<dbReference type="RefSeq" id="WP_179749570.1">
    <property type="nucleotide sequence ID" value="NZ_JACCBU010000001.1"/>
</dbReference>